<dbReference type="InterPro" id="IPR032508">
    <property type="entry name" value="FecR_C"/>
</dbReference>
<dbReference type="PANTHER" id="PTHR30273:SF2">
    <property type="entry name" value="PROTEIN FECR"/>
    <property type="match status" value="1"/>
</dbReference>
<dbReference type="Gene3D" id="3.55.50.30">
    <property type="match status" value="1"/>
</dbReference>
<reference evidence="3 4" key="1">
    <citation type="journal article" date="2014" name="Int. J. Syst. Evol. Microbiol.">
        <title>Complete genome sequence of Corynebacterium casei LMG S-19264T (=DSM 44701T), isolated from a smear-ripened cheese.</title>
        <authorList>
            <consortium name="US DOE Joint Genome Institute (JGI-PGF)"/>
            <person name="Walter F."/>
            <person name="Albersmeier A."/>
            <person name="Kalinowski J."/>
            <person name="Ruckert C."/>
        </authorList>
    </citation>
    <scope>NUCLEOTIDE SEQUENCE [LARGE SCALE GENOMIC DNA]</scope>
    <source>
        <strain evidence="3 4">KCTC 12866</strain>
    </source>
</reference>
<feature type="domain" description="Protein FecR C-terminal" evidence="2">
    <location>
        <begin position="284"/>
        <end position="351"/>
    </location>
</feature>
<dbReference type="InterPro" id="IPR012373">
    <property type="entry name" value="Ferrdict_sens_TM"/>
</dbReference>
<dbReference type="Pfam" id="PF16344">
    <property type="entry name" value="FecR_C"/>
    <property type="match status" value="1"/>
</dbReference>
<accession>A0A8J3GBQ6</accession>
<proteinExistence type="predicted"/>
<dbReference type="EMBL" id="BMXF01000005">
    <property type="protein sequence ID" value="GHB83499.1"/>
    <property type="molecule type" value="Genomic_DNA"/>
</dbReference>
<dbReference type="PANTHER" id="PTHR30273">
    <property type="entry name" value="PERIPLASMIC SIGNAL SENSOR AND SIGMA FACTOR ACTIVATOR FECR-RELATED"/>
    <property type="match status" value="1"/>
</dbReference>
<dbReference type="AlphaFoldDB" id="A0A8J3GBQ6"/>
<organism evidence="3 4">
    <name type="scientific">Persicitalea jodogahamensis</name>
    <dbReference type="NCBI Taxonomy" id="402147"/>
    <lineage>
        <taxon>Bacteria</taxon>
        <taxon>Pseudomonadati</taxon>
        <taxon>Bacteroidota</taxon>
        <taxon>Cytophagia</taxon>
        <taxon>Cytophagales</taxon>
        <taxon>Spirosomataceae</taxon>
        <taxon>Persicitalea</taxon>
    </lineage>
</organism>
<dbReference type="Pfam" id="PF04773">
    <property type="entry name" value="FecR"/>
    <property type="match status" value="1"/>
</dbReference>
<evidence type="ECO:0000313" key="3">
    <source>
        <dbReference type="EMBL" id="GHB83499.1"/>
    </source>
</evidence>
<keyword evidence="4" id="KW-1185">Reference proteome</keyword>
<dbReference type="PIRSF" id="PIRSF018266">
    <property type="entry name" value="FecR"/>
    <property type="match status" value="1"/>
</dbReference>
<feature type="domain" description="FecR protein" evidence="1">
    <location>
        <begin position="151"/>
        <end position="235"/>
    </location>
</feature>
<dbReference type="Gene3D" id="2.60.120.1440">
    <property type="match status" value="1"/>
</dbReference>
<evidence type="ECO:0000313" key="4">
    <source>
        <dbReference type="Proteomes" id="UP000598271"/>
    </source>
</evidence>
<gene>
    <name evidence="3" type="ORF">GCM10007390_43220</name>
</gene>
<dbReference type="InterPro" id="IPR006860">
    <property type="entry name" value="FecR"/>
</dbReference>
<evidence type="ECO:0000259" key="1">
    <source>
        <dbReference type="Pfam" id="PF04773"/>
    </source>
</evidence>
<dbReference type="GO" id="GO:0016989">
    <property type="term" value="F:sigma factor antagonist activity"/>
    <property type="evidence" value="ECO:0007669"/>
    <property type="project" value="TreeGrafter"/>
</dbReference>
<name>A0A8J3GBQ6_9BACT</name>
<comment type="caution">
    <text evidence="3">The sequence shown here is derived from an EMBL/GenBank/DDBJ whole genome shotgun (WGS) entry which is preliminary data.</text>
</comment>
<dbReference type="Proteomes" id="UP000598271">
    <property type="component" value="Unassembled WGS sequence"/>
</dbReference>
<evidence type="ECO:0000259" key="2">
    <source>
        <dbReference type="Pfam" id="PF16344"/>
    </source>
</evidence>
<dbReference type="RefSeq" id="WP_189567257.1">
    <property type="nucleotide sequence ID" value="NZ_BMXF01000005.1"/>
</dbReference>
<sequence>MDHLPSDFLTVEDFLENRAFRRWVRDRKAEDREYWQEWLARNPEHREVYEQAVALYLVIQGKQVDVSDQKIKINAKQVYNQANGAGRVGKRVLNWQRISWLAAASVLIGLVWWQLEAPFFESTPDREITKADHAPANTWQIAKNDTDQPKLVLLPENSSVLLYPDSQIRFRSGENNLLREVYLLGEGFFEVSKNPEKPFIVYATNFTARVLGTSFQVRSFDDETTSFVKVKTGTVAVYSNKSPEKKSLLNVNEQLTLNAETEKVEKQESEVVNDHLEGILSKQFSFEFSPIPRVFEELEASYHMPIRYDRKLLQNCTFTGQLNDSPFLEKIRLICLTIESTYEIVDNQIVIHSRGCS</sequence>
<protein>
    <submittedName>
        <fullName evidence="3">Anti-sigma factor</fullName>
    </submittedName>
</protein>